<evidence type="ECO:0000313" key="4">
    <source>
        <dbReference type="Proteomes" id="UP001595683"/>
    </source>
</evidence>
<reference evidence="4" key="1">
    <citation type="journal article" date="2019" name="Int. J. Syst. Evol. Microbiol.">
        <title>The Global Catalogue of Microorganisms (GCM) 10K type strain sequencing project: providing services to taxonomists for standard genome sequencing and annotation.</title>
        <authorList>
            <consortium name="The Broad Institute Genomics Platform"/>
            <consortium name="The Broad Institute Genome Sequencing Center for Infectious Disease"/>
            <person name="Wu L."/>
            <person name="Ma J."/>
        </authorList>
    </citation>
    <scope>NUCLEOTIDE SEQUENCE [LARGE SCALE GENOMIC DNA]</scope>
    <source>
        <strain evidence="4">KCTC 42224</strain>
    </source>
</reference>
<feature type="transmembrane region" description="Helical" evidence="2">
    <location>
        <begin position="61"/>
        <end position="83"/>
    </location>
</feature>
<accession>A0ABV7V8Q9</accession>
<comment type="caution">
    <text evidence="3">The sequence shown here is derived from an EMBL/GenBank/DDBJ whole genome shotgun (WGS) entry which is preliminary data.</text>
</comment>
<keyword evidence="2" id="KW-0812">Transmembrane</keyword>
<dbReference type="EMBL" id="JBHRYE010000046">
    <property type="protein sequence ID" value="MFC3673463.1"/>
    <property type="molecule type" value="Genomic_DNA"/>
</dbReference>
<evidence type="ECO:0000256" key="2">
    <source>
        <dbReference type="SAM" id="Phobius"/>
    </source>
</evidence>
<feature type="transmembrane region" description="Helical" evidence="2">
    <location>
        <begin position="228"/>
        <end position="248"/>
    </location>
</feature>
<evidence type="ECO:0000256" key="1">
    <source>
        <dbReference type="SAM" id="MobiDB-lite"/>
    </source>
</evidence>
<gene>
    <name evidence="3" type="ORF">ACFOOT_18730</name>
</gene>
<keyword evidence="2" id="KW-1133">Transmembrane helix</keyword>
<dbReference type="Pfam" id="PF16357">
    <property type="entry name" value="PepSY_TM_like_2"/>
    <property type="match status" value="1"/>
</dbReference>
<dbReference type="Proteomes" id="UP001595683">
    <property type="component" value="Unassembled WGS sequence"/>
</dbReference>
<keyword evidence="2" id="KW-0472">Membrane</keyword>
<dbReference type="RefSeq" id="WP_191325872.1">
    <property type="nucleotide sequence ID" value="NZ_JBHRYE010000046.1"/>
</dbReference>
<evidence type="ECO:0000313" key="3">
    <source>
        <dbReference type="EMBL" id="MFC3673463.1"/>
    </source>
</evidence>
<proteinExistence type="predicted"/>
<protein>
    <submittedName>
        <fullName evidence="3">PepSY-associated TM helix domain-containing protein</fullName>
    </submittedName>
</protein>
<feature type="compositionally biased region" description="Basic and acidic residues" evidence="1">
    <location>
        <begin position="1"/>
        <end position="13"/>
    </location>
</feature>
<name>A0ABV7V8Q9_9SPHN</name>
<dbReference type="PANTHER" id="PTHR40115">
    <property type="entry name" value="INNER MEMBRANE PROTEIN WITH PEPSY TM HELIX"/>
    <property type="match status" value="1"/>
</dbReference>
<feature type="transmembrane region" description="Helical" evidence="2">
    <location>
        <begin position="196"/>
        <end position="222"/>
    </location>
</feature>
<sequence length="249" mass="26990">MDHPLHTLEEIDRPSPALHRPAADTPFRVSAPAAAAGAGTRHAGKKARKARQFWLKQLHTWHWISAAIALVGMMLFAITGLTLNHAAQINAQPVVVDRNATLPQPLLRQIAPAPAASDAPLPDAVAKAVAQAVGIDPKGRPGEWSDDEVYVAMPGPGTDRWVSINRQSGAITAEKTDRGWISWANDLHKGRNTGSVWFWFIDLFALACVVFTLTGLILLQLHARHRPATWPLVALGLVIPAGIALFFIH</sequence>
<dbReference type="InterPro" id="IPR032307">
    <property type="entry name" value="PepSY_TM-like_2"/>
</dbReference>
<dbReference type="PANTHER" id="PTHR40115:SF1">
    <property type="entry name" value="INNER MEMBRANE PROTEIN WITH PEPSY TM HELIX"/>
    <property type="match status" value="1"/>
</dbReference>
<keyword evidence="4" id="KW-1185">Reference proteome</keyword>
<feature type="region of interest" description="Disordered" evidence="1">
    <location>
        <begin position="1"/>
        <end position="23"/>
    </location>
</feature>
<organism evidence="3 4">
    <name type="scientific">Novosphingobium pokkalii</name>
    <dbReference type="NCBI Taxonomy" id="1770194"/>
    <lineage>
        <taxon>Bacteria</taxon>
        <taxon>Pseudomonadati</taxon>
        <taxon>Pseudomonadota</taxon>
        <taxon>Alphaproteobacteria</taxon>
        <taxon>Sphingomonadales</taxon>
        <taxon>Sphingomonadaceae</taxon>
        <taxon>Novosphingobium</taxon>
    </lineage>
</organism>